<name>A0A1L9B7M1_9BACT</name>
<dbReference type="EMBL" id="MPIN01000006">
    <property type="protein sequence ID" value="OJH38238.1"/>
    <property type="molecule type" value="Genomic_DNA"/>
</dbReference>
<gene>
    <name evidence="1" type="ORF">BON30_24150</name>
</gene>
<protein>
    <submittedName>
        <fullName evidence="1">Uncharacterized protein</fullName>
    </submittedName>
</protein>
<accession>A0A1L9B7M1</accession>
<reference evidence="2" key="1">
    <citation type="submission" date="2016-11" db="EMBL/GenBank/DDBJ databases">
        <authorList>
            <person name="Shukria A."/>
            <person name="Stevens D.C."/>
        </authorList>
    </citation>
    <scope>NUCLEOTIDE SEQUENCE [LARGE SCALE GENOMIC DNA]</scope>
    <source>
        <strain evidence="2">Cbfe23</strain>
    </source>
</reference>
<dbReference type="STRING" id="83449.BON30_24150"/>
<dbReference type="Proteomes" id="UP000182229">
    <property type="component" value="Unassembled WGS sequence"/>
</dbReference>
<proteinExistence type="predicted"/>
<sequence length="1388" mass="154621">MSTKSQSQNPWQREGVSILPGDLADLMPIVGQQKLFKRLERFRNDIISPAGQDLAGFFMVIGGWGVGKSRVGHEICLEACSDEVHWILDGARHRILESSLKQGILPLFLRYIQVTKGPLGANIEADSWIPRVTVEVLSQLAKLRTSGSGNRLVRNQDRLLELARTALSPKGWDRELSRLQQALQKRDPHEAARTALVVLKDIGVNHLWIVVDEIEDITDVERDGLPSSEREGIDQGLLTVIPRVIKAEESRQEFPEVNFLLLCSLAVGDLLKQIRAIERRTGWHELTTNTFADVEAFFTYLKAHRPAVGQAIAKYPSGLKEAAFFAANRNFGWFNVIMHHAHENHRGGTVETPALLRMFADVPGKGDKSSVFDLGAISDYRVPKDKDYDEVVRSIFGLLPRPIGSSEGVTRALADRLFSKRDHGGKQKPLFTPVVEIKPPPKHRVMAHLINCGFKPGATGTELILPGEARFDLEVVWESLRAYTIGLPDEARREEHLLICTEESEFTHQVSGLSPYTEQAAQFAPFLHGMLTDPAYRVKDEQGKDLEFVAPAFSFLLDFNRLNRVRQAEEGYLRDSAKNSALEEAFRKASASPEQRSALLLRGIANAWDTEHAPIAVELISNLKLPSAKWSSSHPPLNLGKGGEVIVLYAASASESDLEHDLMRLAQGAAAPVLVILEDQEQRLAALRAKIERSLPKIAPFVILHNLARQTAGHLLRLGLMGTAFTAEDLRTSHFHAVVGVAKEHIKRSLDGWLEEQVERQGLLIKPLFYGSKINDDDMRAFAKGYAALLEGKTKHDVLQTSNGIFADEAELDVFKKMASRHTEPGPKFAGCPRTELLEGDDFSPNVPRNMYAILEACGPVAVQRADLERRFLFALRDRDNGLVANPRDVVRHYTDFLVNLGLLEADGDKLIRVSGHQLEIRVKAAEEWLDGAFEKDGRAIKAVHDDAGENLLNVRAKDARHRLKAAKNRLEELSLDFIGRPWAELNKNTADGVLFYEQRLRSVIQVVRSVRATVQWVYDPGPLGDFRYSSDALREFDAHEKSPSYPLWKRIAVLKGFYETMEKRRRELTKRIDDTVAEVGRRVPVLASGPEAGQQAFPTQALSLPLELYRKELNFNASNPQATVAAGGTTLGITTVGFKIASARYLEALERVDVIESELVAPGKLVASFLEILKVWEGLREDVRKIRDQLKAIEMFFADAPPSVIANIDLASIRRSASELQSAVEEGGIRDGTDSREVAGTPVLQLVDGLEDDIAKLRDLPRQLRERLVEVEQQVVPSLGEQYQRKYGGRLAALTRIRKAQGKDLPTWPDRKGATYAATVALFDEVVRQIDAEGEAFFKGCGATTFAVFVGFCDLANANLPIDWNASEHKRHVSVLMEKGLLELRLV</sequence>
<evidence type="ECO:0000313" key="2">
    <source>
        <dbReference type="Proteomes" id="UP000182229"/>
    </source>
</evidence>
<comment type="caution">
    <text evidence="1">The sequence shown here is derived from an EMBL/GenBank/DDBJ whole genome shotgun (WGS) entry which is preliminary data.</text>
</comment>
<keyword evidence="2" id="KW-1185">Reference proteome</keyword>
<evidence type="ECO:0000313" key="1">
    <source>
        <dbReference type="EMBL" id="OJH38238.1"/>
    </source>
</evidence>
<reference evidence="1 2" key="2">
    <citation type="submission" date="2016-12" db="EMBL/GenBank/DDBJ databases">
        <title>Draft Genome Sequence of Cystobacter ferrugineus Strain Cbfe23.</title>
        <authorList>
            <person name="Akbar S."/>
            <person name="Dowd S.E."/>
            <person name="Stevens D.C."/>
        </authorList>
    </citation>
    <scope>NUCLEOTIDE SEQUENCE [LARGE SCALE GENOMIC DNA]</scope>
    <source>
        <strain evidence="1 2">Cbfe23</strain>
    </source>
</reference>
<organism evidence="1 2">
    <name type="scientific">Cystobacter ferrugineus</name>
    <dbReference type="NCBI Taxonomy" id="83449"/>
    <lineage>
        <taxon>Bacteria</taxon>
        <taxon>Pseudomonadati</taxon>
        <taxon>Myxococcota</taxon>
        <taxon>Myxococcia</taxon>
        <taxon>Myxococcales</taxon>
        <taxon>Cystobacterineae</taxon>
        <taxon>Archangiaceae</taxon>
        <taxon>Cystobacter</taxon>
    </lineage>
</organism>